<dbReference type="Gene3D" id="2.115.10.20">
    <property type="entry name" value="Glycosyl hydrolase domain, family 43"/>
    <property type="match status" value="1"/>
</dbReference>
<sequence length="487" mass="52754">MKRLLRIRSRIALAAAAIAAMVITATPPATAQQSPPPVQAAELTSTYQWSSTGPVISPQPDADHPVVSVKDPTVVRYNGEWLVYMTTADTSGAWGLAYTSFSDWSQAPSAPQQFLDTNPNLTGWYTAAPQLFHFAPRDEWYLVYQTGPPSYSVSKDPTDPMSWSAPRQFMDVGGLLDFWVICDDAMCYLFSADDDGRVYRAETTVGEFPNGFRNNRVVLQDPDPKRLFEGGAVYKVDGTDQYLLMWEAGDSQWRRYYRAFTATSLDGPWEPLAAEESNPFARSTNISFPGGAWTEHISHGELLRSGYDQRMTIDPCNLQLLYQGHSSDIPPDTPYSQMPYRLALATQTNSDCGGGTGSGQVVGTGSGTCLDVPGQATADGTQTQIWDCNGGANQRWTLSSSGELSVYSGSSRKCLDAGGGGTGDGTAAVIWTCHGGSNQQWRLNGDGTIRSVQSGLCLDVSGWGTANGTPVHLWTCHGGANQQWTLT</sequence>
<dbReference type="RefSeq" id="WP_311707279.1">
    <property type="nucleotide sequence ID" value="NZ_JAVREL010000018.1"/>
</dbReference>
<dbReference type="InterPro" id="IPR035992">
    <property type="entry name" value="Ricin_B-like_lectins"/>
</dbReference>
<evidence type="ECO:0000256" key="6">
    <source>
        <dbReference type="ARBA" id="ARBA00022801"/>
    </source>
</evidence>
<evidence type="ECO:0000256" key="7">
    <source>
        <dbReference type="ARBA" id="ARBA00023295"/>
    </source>
</evidence>
<dbReference type="PANTHER" id="PTHR40631">
    <property type="entry name" value="ALPHA-L-ARABINOFURANOSIDASE AXHA-2-RELATED"/>
    <property type="match status" value="1"/>
</dbReference>
<dbReference type="GO" id="GO:0016787">
    <property type="term" value="F:hydrolase activity"/>
    <property type="evidence" value="ECO:0007669"/>
    <property type="project" value="UniProtKB-KW"/>
</dbReference>
<feature type="domain" description="Ricin B lectin" evidence="9">
    <location>
        <begin position="358"/>
        <end position="487"/>
    </location>
</feature>
<dbReference type="CDD" id="cd23418">
    <property type="entry name" value="beta-trefoil_Ricin_XLN-like"/>
    <property type="match status" value="1"/>
</dbReference>
<organism evidence="10 11">
    <name type="scientific">Streptomyces litchfieldiae</name>
    <dbReference type="NCBI Taxonomy" id="3075543"/>
    <lineage>
        <taxon>Bacteria</taxon>
        <taxon>Bacillati</taxon>
        <taxon>Actinomycetota</taxon>
        <taxon>Actinomycetes</taxon>
        <taxon>Kitasatosporales</taxon>
        <taxon>Streptomycetaceae</taxon>
        <taxon>Streptomyces</taxon>
    </lineage>
</organism>
<dbReference type="PROSITE" id="PS50231">
    <property type="entry name" value="RICIN_B_LECTIN"/>
    <property type="match status" value="1"/>
</dbReference>
<reference evidence="11" key="1">
    <citation type="submission" date="2023-07" db="EMBL/GenBank/DDBJ databases">
        <title>30 novel species of actinomycetes from the DSMZ collection.</title>
        <authorList>
            <person name="Nouioui I."/>
        </authorList>
    </citation>
    <scope>NUCLEOTIDE SEQUENCE [LARGE SCALE GENOMIC DNA]</scope>
    <source>
        <strain evidence="11">DSM 44938</strain>
    </source>
</reference>
<evidence type="ECO:0000256" key="1">
    <source>
        <dbReference type="ARBA" id="ARBA00001462"/>
    </source>
</evidence>
<keyword evidence="6 10" id="KW-0378">Hydrolase</keyword>
<dbReference type="InterPro" id="IPR005193">
    <property type="entry name" value="GH62_arabinosidase"/>
</dbReference>
<evidence type="ECO:0000256" key="3">
    <source>
        <dbReference type="ARBA" id="ARBA00012670"/>
    </source>
</evidence>
<evidence type="ECO:0000313" key="11">
    <source>
        <dbReference type="Proteomes" id="UP001183246"/>
    </source>
</evidence>
<dbReference type="Pfam" id="PF03664">
    <property type="entry name" value="Glyco_hydro_62"/>
    <property type="match status" value="1"/>
</dbReference>
<dbReference type="InterPro" id="IPR000772">
    <property type="entry name" value="Ricin_B_lectin"/>
</dbReference>
<dbReference type="SUPFAM" id="SSF50370">
    <property type="entry name" value="Ricin B-like lectins"/>
    <property type="match status" value="1"/>
</dbReference>
<evidence type="ECO:0000256" key="4">
    <source>
        <dbReference type="ARBA" id="ARBA00022525"/>
    </source>
</evidence>
<dbReference type="SMART" id="SM00458">
    <property type="entry name" value="RICIN"/>
    <property type="match status" value="1"/>
</dbReference>
<dbReference type="Gene3D" id="2.80.10.50">
    <property type="match status" value="3"/>
</dbReference>
<evidence type="ECO:0000313" key="10">
    <source>
        <dbReference type="EMBL" id="MDT0346158.1"/>
    </source>
</evidence>
<accession>A0ABU2MWX8</accession>
<dbReference type="SUPFAM" id="SSF75005">
    <property type="entry name" value="Arabinanase/levansucrase/invertase"/>
    <property type="match status" value="1"/>
</dbReference>
<dbReference type="EC" id="3.2.1.55" evidence="3"/>
<comment type="subcellular location">
    <subcellularLocation>
        <location evidence="2">Secreted</location>
    </subcellularLocation>
</comment>
<comment type="catalytic activity">
    <reaction evidence="1">
        <text>Hydrolysis of terminal non-reducing alpha-L-arabinofuranoside residues in alpha-L-arabinosides.</text>
        <dbReference type="EC" id="3.2.1.55"/>
    </reaction>
</comment>
<name>A0ABU2MWX8_9ACTN</name>
<dbReference type="InterPro" id="IPR023296">
    <property type="entry name" value="Glyco_hydro_beta-prop_sf"/>
</dbReference>
<dbReference type="EMBL" id="JAVREL010000018">
    <property type="protein sequence ID" value="MDT0346158.1"/>
    <property type="molecule type" value="Genomic_DNA"/>
</dbReference>
<dbReference type="Proteomes" id="UP001183246">
    <property type="component" value="Unassembled WGS sequence"/>
</dbReference>
<evidence type="ECO:0000256" key="2">
    <source>
        <dbReference type="ARBA" id="ARBA00004613"/>
    </source>
</evidence>
<keyword evidence="11" id="KW-1185">Reference proteome</keyword>
<dbReference type="CDD" id="cd08987">
    <property type="entry name" value="GH62"/>
    <property type="match status" value="1"/>
</dbReference>
<keyword evidence="7" id="KW-0326">Glycosidase</keyword>
<evidence type="ECO:0000256" key="5">
    <source>
        <dbReference type="ARBA" id="ARBA00022729"/>
    </source>
</evidence>
<feature type="chain" id="PRO_5045763860" description="non-reducing end alpha-L-arabinofuranosidase" evidence="8">
    <location>
        <begin position="32"/>
        <end position="487"/>
    </location>
</feature>
<feature type="signal peptide" evidence="8">
    <location>
        <begin position="1"/>
        <end position="31"/>
    </location>
</feature>
<dbReference type="PANTHER" id="PTHR40631:SF2">
    <property type="entry name" value="ALPHA-L-ARABINOFURANOSIDASE"/>
    <property type="match status" value="1"/>
</dbReference>
<protein>
    <recommendedName>
        <fullName evidence="3">non-reducing end alpha-L-arabinofuranosidase</fullName>
        <ecNumber evidence="3">3.2.1.55</ecNumber>
    </recommendedName>
</protein>
<gene>
    <name evidence="10" type="ORF">RM590_26745</name>
</gene>
<dbReference type="Pfam" id="PF00652">
    <property type="entry name" value="Ricin_B_lectin"/>
    <property type="match status" value="1"/>
</dbReference>
<keyword evidence="5 8" id="KW-0732">Signal</keyword>
<keyword evidence="4" id="KW-0964">Secreted</keyword>
<proteinExistence type="predicted"/>
<evidence type="ECO:0000259" key="9">
    <source>
        <dbReference type="SMART" id="SM00458"/>
    </source>
</evidence>
<comment type="caution">
    <text evidence="10">The sequence shown here is derived from an EMBL/GenBank/DDBJ whole genome shotgun (WGS) entry which is preliminary data.</text>
</comment>
<evidence type="ECO:0000256" key="8">
    <source>
        <dbReference type="SAM" id="SignalP"/>
    </source>
</evidence>